<accession>A0A2R5HID3</accession>
<dbReference type="Pfam" id="PF06133">
    <property type="entry name" value="Com_YlbF"/>
    <property type="match status" value="1"/>
</dbReference>
<evidence type="ECO:0008006" key="3">
    <source>
        <dbReference type="Google" id="ProtNLM"/>
    </source>
</evidence>
<dbReference type="InterPro" id="IPR010368">
    <property type="entry name" value="Com_YlbF"/>
</dbReference>
<dbReference type="InterPro" id="IPR023378">
    <property type="entry name" value="YheA/YmcA-like_dom_sf"/>
</dbReference>
<gene>
    <name evidence="1" type="ORF">NtB2_00163</name>
</gene>
<evidence type="ECO:0000313" key="2">
    <source>
        <dbReference type="Proteomes" id="UP000245021"/>
    </source>
</evidence>
<keyword evidence="2" id="KW-1185">Reference proteome</keyword>
<dbReference type="OrthoDB" id="2242751at2"/>
<dbReference type="EMBL" id="BFFO01000001">
    <property type="protein sequence ID" value="GBG96060.1"/>
    <property type="molecule type" value="Genomic_DNA"/>
</dbReference>
<dbReference type="RefSeq" id="WP_109245048.1">
    <property type="nucleotide sequence ID" value="NZ_BFFO01000001.1"/>
</dbReference>
<dbReference type="SUPFAM" id="SSF158622">
    <property type="entry name" value="YheA/YmcA-like"/>
    <property type="match status" value="1"/>
</dbReference>
<organism evidence="1 2">
    <name type="scientific">Lactococcus termiticola</name>
    <dbReference type="NCBI Taxonomy" id="2169526"/>
    <lineage>
        <taxon>Bacteria</taxon>
        <taxon>Bacillati</taxon>
        <taxon>Bacillota</taxon>
        <taxon>Bacilli</taxon>
        <taxon>Lactobacillales</taxon>
        <taxon>Streptococcaceae</taxon>
        <taxon>Lactococcus</taxon>
    </lineage>
</organism>
<name>A0A2R5HID3_9LACT</name>
<protein>
    <recommendedName>
        <fullName evidence="3">YlbF family regulator</fullName>
    </recommendedName>
</protein>
<dbReference type="AlphaFoldDB" id="A0A2R5HID3"/>
<reference evidence="1 2" key="1">
    <citation type="journal article" date="2018" name="Genome Announc.">
        <title>Draft Genome Sequence of Lactococcus sp. Strain NtB2 (JCM 32569), Isolated from the Gut of the Higher Termite Nasutitermes takasagoensis.</title>
        <authorList>
            <person name="Noda S."/>
            <person name="Aihara C."/>
            <person name="Yuki M."/>
            <person name="Ohkuma M."/>
        </authorList>
    </citation>
    <scope>NUCLEOTIDE SEQUENCE [LARGE SCALE GENOMIC DNA]</scope>
    <source>
        <strain evidence="1 2">NtB2</strain>
    </source>
</reference>
<proteinExistence type="predicted"/>
<dbReference type="Gene3D" id="1.20.1500.10">
    <property type="entry name" value="YheA/YmcA-like"/>
    <property type="match status" value="1"/>
</dbReference>
<evidence type="ECO:0000313" key="1">
    <source>
        <dbReference type="EMBL" id="GBG96060.1"/>
    </source>
</evidence>
<dbReference type="Proteomes" id="UP000245021">
    <property type="component" value="Unassembled WGS sequence"/>
</dbReference>
<comment type="caution">
    <text evidence="1">The sequence shown here is derived from an EMBL/GenBank/DDBJ whole genome shotgun (WGS) entry which is preliminary data.</text>
</comment>
<sequence>MLIIDENLMAIDEKLDELVASLLEHEPEVEAYRLARRAFLEDAELQAQLQLLEEQADYIAFRPELKKLQKELMVNEKVYQLRLAENDLQRLLSELAKGLAGAISEDILIDENIPLARGGRHARHGHGIEHTGQ</sequence>